<dbReference type="EMBL" id="LR797501">
    <property type="protein sequence ID" value="CAB4221085.1"/>
    <property type="molecule type" value="Genomic_DNA"/>
</dbReference>
<name>A0A6J5Q682_9CAUD</name>
<evidence type="ECO:0000256" key="1">
    <source>
        <dbReference type="SAM" id="MobiDB-lite"/>
    </source>
</evidence>
<feature type="region of interest" description="Disordered" evidence="1">
    <location>
        <begin position="75"/>
        <end position="94"/>
    </location>
</feature>
<sequence length="186" mass="18461">MSRQYTRPGSNNVPIAVNDVVLITTPEGTTHPSGCGCGSCSGGGGAVTGAQGTQGVTGAQGTTGSQGTVGTGIQGAQGATGSGSQGVQGTGGAQGATGISGAAIDNTDDLTEGTTNKYFTVGRVSYEHIQDEVSKDWVIVHNLGFKPNVTVIDSAGTIYEGEIAYTNTSTLTVSFSVAFSGKAFLS</sequence>
<dbReference type="EMBL" id="LR796981">
    <property type="protein sequence ID" value="CAB4179543.1"/>
    <property type="molecule type" value="Genomic_DNA"/>
</dbReference>
<organism evidence="2">
    <name type="scientific">uncultured Caudovirales phage</name>
    <dbReference type="NCBI Taxonomy" id="2100421"/>
    <lineage>
        <taxon>Viruses</taxon>
        <taxon>Duplodnaviria</taxon>
        <taxon>Heunggongvirae</taxon>
        <taxon>Uroviricota</taxon>
        <taxon>Caudoviricetes</taxon>
        <taxon>Peduoviridae</taxon>
        <taxon>Maltschvirus</taxon>
        <taxon>Maltschvirus maltsch</taxon>
    </lineage>
</organism>
<proteinExistence type="predicted"/>
<evidence type="ECO:0000313" key="3">
    <source>
        <dbReference type="EMBL" id="CAB4221085.1"/>
    </source>
</evidence>
<gene>
    <name evidence="2" type="ORF">UFOVP1033_158</name>
    <name evidence="3" type="ORF">UFOVP1631_158</name>
</gene>
<protein>
    <recommendedName>
        <fullName evidence="4">Collagen triple helix repeat</fullName>
    </recommendedName>
</protein>
<evidence type="ECO:0000313" key="2">
    <source>
        <dbReference type="EMBL" id="CAB4179543.1"/>
    </source>
</evidence>
<accession>A0A6J5Q682</accession>
<evidence type="ECO:0008006" key="4">
    <source>
        <dbReference type="Google" id="ProtNLM"/>
    </source>
</evidence>
<reference evidence="2" key="1">
    <citation type="submission" date="2020-05" db="EMBL/GenBank/DDBJ databases">
        <authorList>
            <person name="Chiriac C."/>
            <person name="Salcher M."/>
            <person name="Ghai R."/>
            <person name="Kavagutti S V."/>
        </authorList>
    </citation>
    <scope>NUCLEOTIDE SEQUENCE</scope>
</reference>